<keyword evidence="2" id="KW-1185">Reference proteome</keyword>
<evidence type="ECO:0000313" key="1">
    <source>
        <dbReference type="EMBL" id="GAA4251009.1"/>
    </source>
</evidence>
<proteinExistence type="predicted"/>
<sequence>MSSPAALLCIAGSADPADVARHLSGGRVAHTPDRRIVLVYDTAEAAIRDASAYLRPRALTFVKFGLHVGEEPDADVAQRLAEAAAPRTLWLSAAAHERLTGVAGALEAVDLGYQMKP</sequence>
<dbReference type="EMBL" id="BAABAT010000010">
    <property type="protein sequence ID" value="GAA4251009.1"/>
    <property type="molecule type" value="Genomic_DNA"/>
</dbReference>
<dbReference type="RefSeq" id="WP_345128791.1">
    <property type="nucleotide sequence ID" value="NZ_BAABAT010000010.1"/>
</dbReference>
<name>A0ABP8DA43_9ACTN</name>
<accession>A0ABP8DA43</accession>
<dbReference type="Proteomes" id="UP001500620">
    <property type="component" value="Unassembled WGS sequence"/>
</dbReference>
<comment type="caution">
    <text evidence="1">The sequence shown here is derived from an EMBL/GenBank/DDBJ whole genome shotgun (WGS) entry which is preliminary data.</text>
</comment>
<gene>
    <name evidence="1" type="ORF">GCM10022255_041980</name>
</gene>
<reference evidence="2" key="1">
    <citation type="journal article" date="2019" name="Int. J. Syst. Evol. Microbiol.">
        <title>The Global Catalogue of Microorganisms (GCM) 10K type strain sequencing project: providing services to taxonomists for standard genome sequencing and annotation.</title>
        <authorList>
            <consortium name="The Broad Institute Genomics Platform"/>
            <consortium name="The Broad Institute Genome Sequencing Center for Infectious Disease"/>
            <person name="Wu L."/>
            <person name="Ma J."/>
        </authorList>
    </citation>
    <scope>NUCLEOTIDE SEQUENCE [LARGE SCALE GENOMIC DNA]</scope>
    <source>
        <strain evidence="2">JCM 17441</strain>
    </source>
</reference>
<organism evidence="1 2">
    <name type="scientific">Dactylosporangium darangshiense</name>
    <dbReference type="NCBI Taxonomy" id="579108"/>
    <lineage>
        <taxon>Bacteria</taxon>
        <taxon>Bacillati</taxon>
        <taxon>Actinomycetota</taxon>
        <taxon>Actinomycetes</taxon>
        <taxon>Micromonosporales</taxon>
        <taxon>Micromonosporaceae</taxon>
        <taxon>Dactylosporangium</taxon>
    </lineage>
</organism>
<protein>
    <submittedName>
        <fullName evidence="1">Uncharacterized protein</fullName>
    </submittedName>
</protein>
<evidence type="ECO:0000313" key="2">
    <source>
        <dbReference type="Proteomes" id="UP001500620"/>
    </source>
</evidence>